<dbReference type="Pfam" id="PF03205">
    <property type="entry name" value="MobB"/>
    <property type="match status" value="1"/>
</dbReference>
<feature type="domain" description="Molybdopterin-guanine dinucleotide biosynthesis protein B (MobB)" evidence="1">
    <location>
        <begin position="7"/>
        <end position="135"/>
    </location>
</feature>
<reference evidence="2 3" key="1">
    <citation type="submission" date="2024-04" db="EMBL/GenBank/DDBJ databases">
        <authorList>
            <person name="Wu Y.S."/>
            <person name="Zhang L."/>
        </authorList>
    </citation>
    <scope>NUCLEOTIDE SEQUENCE [LARGE SCALE GENOMIC DNA]</scope>
    <source>
        <strain evidence="2 3">KG-01</strain>
    </source>
</reference>
<dbReference type="PANTHER" id="PTHR40072">
    <property type="entry name" value="MOLYBDOPTERIN-GUANINE DINUCLEOTIDE BIOSYNTHESIS ADAPTER PROTEIN-RELATED"/>
    <property type="match status" value="1"/>
</dbReference>
<evidence type="ECO:0000313" key="2">
    <source>
        <dbReference type="EMBL" id="MEL5988633.1"/>
    </source>
</evidence>
<dbReference type="Proteomes" id="UP001398420">
    <property type="component" value="Unassembled WGS sequence"/>
</dbReference>
<sequence>MGQYQKILQVVGYQNSGKTTLMEQLIREATATELRVATIKHHGHGGIPDVESSKDSMRHERAGAAVAAVEGGGVLRLSAKRDQWNLEDILDLYQHFPIDLILIEGYKHASYPKIVILQMEEDYELLTELHEIMCVLYWPTYTGELPMDYSTFSIDAKEDYLAFLCKEMRFEHAGE</sequence>
<gene>
    <name evidence="2" type="primary">mobB</name>
    <name evidence="2" type="ORF">AAF454_09475</name>
</gene>
<dbReference type="SUPFAM" id="SSF52540">
    <property type="entry name" value="P-loop containing nucleoside triphosphate hydrolases"/>
    <property type="match status" value="1"/>
</dbReference>
<dbReference type="PANTHER" id="PTHR40072:SF1">
    <property type="entry name" value="MOLYBDOPTERIN-GUANINE DINUCLEOTIDE BIOSYNTHESIS ADAPTER PROTEIN"/>
    <property type="match status" value="1"/>
</dbReference>
<dbReference type="EMBL" id="JBCEWA010000006">
    <property type="protein sequence ID" value="MEL5988633.1"/>
    <property type="molecule type" value="Genomic_DNA"/>
</dbReference>
<dbReference type="InterPro" id="IPR027417">
    <property type="entry name" value="P-loop_NTPase"/>
</dbReference>
<comment type="caution">
    <text evidence="2">The sequence shown here is derived from an EMBL/GenBank/DDBJ whole genome shotgun (WGS) entry which is preliminary data.</text>
</comment>
<organism evidence="2 3">
    <name type="scientific">Kurthia gibsonii</name>
    <dbReference type="NCBI Taxonomy" id="33946"/>
    <lineage>
        <taxon>Bacteria</taxon>
        <taxon>Bacillati</taxon>
        <taxon>Bacillota</taxon>
        <taxon>Bacilli</taxon>
        <taxon>Bacillales</taxon>
        <taxon>Caryophanaceae</taxon>
        <taxon>Kurthia</taxon>
    </lineage>
</organism>
<dbReference type="InterPro" id="IPR052539">
    <property type="entry name" value="MGD_biosynthesis_adapter"/>
</dbReference>
<keyword evidence="3" id="KW-1185">Reference proteome</keyword>
<evidence type="ECO:0000313" key="3">
    <source>
        <dbReference type="Proteomes" id="UP001398420"/>
    </source>
</evidence>
<protein>
    <submittedName>
        <fullName evidence="2">Molybdopterin-guanine dinucleotide biosynthesis protein B</fullName>
    </submittedName>
</protein>
<evidence type="ECO:0000259" key="1">
    <source>
        <dbReference type="Pfam" id="PF03205"/>
    </source>
</evidence>
<dbReference type="Gene3D" id="3.40.50.300">
    <property type="entry name" value="P-loop containing nucleotide triphosphate hydrolases"/>
    <property type="match status" value="1"/>
</dbReference>
<dbReference type="NCBIfam" id="TIGR00176">
    <property type="entry name" value="mobB"/>
    <property type="match status" value="1"/>
</dbReference>
<name>A0ABU9LLD8_9BACL</name>
<proteinExistence type="predicted"/>
<dbReference type="InterPro" id="IPR004435">
    <property type="entry name" value="MobB_dom"/>
</dbReference>
<accession>A0ABU9LLD8</accession>
<dbReference type="RefSeq" id="WP_342302978.1">
    <property type="nucleotide sequence ID" value="NZ_JBCEWA010000006.1"/>
</dbReference>